<accession>A0ABQ4UXJ5</accession>
<feature type="compositionally biased region" description="Basic residues" evidence="1">
    <location>
        <begin position="49"/>
        <end position="64"/>
    </location>
</feature>
<name>A0ABQ4UXJ5_9HYPH</name>
<evidence type="ECO:0000256" key="1">
    <source>
        <dbReference type="SAM" id="MobiDB-lite"/>
    </source>
</evidence>
<sequence>MKNPALGLWLSSVNQVAGFWMGHGANTLRRQQRLMLAEMTKAAAGQAAKPKRTKRRSTAKRKIS</sequence>
<gene>
    <name evidence="2" type="ORF">BGCPKDLD_3329</name>
</gene>
<evidence type="ECO:0000313" key="2">
    <source>
        <dbReference type="EMBL" id="GJE76730.1"/>
    </source>
</evidence>
<dbReference type="RefSeq" id="WP_137828402.1">
    <property type="nucleotide sequence ID" value="NZ_BPRE01000010.1"/>
</dbReference>
<reference evidence="2" key="2">
    <citation type="submission" date="2021-08" db="EMBL/GenBank/DDBJ databases">
        <authorList>
            <person name="Tani A."/>
            <person name="Ola A."/>
            <person name="Ogura Y."/>
            <person name="Katsura K."/>
            <person name="Hayashi T."/>
        </authorList>
    </citation>
    <scope>NUCLEOTIDE SEQUENCE</scope>
    <source>
        <strain evidence="2">DSM 14458</strain>
    </source>
</reference>
<reference evidence="2" key="1">
    <citation type="journal article" date="2021" name="Front. Microbiol.">
        <title>Comprehensive Comparative Genomics and Phenotyping of Methylobacterium Species.</title>
        <authorList>
            <person name="Alessa O."/>
            <person name="Ogura Y."/>
            <person name="Fujitani Y."/>
            <person name="Takami H."/>
            <person name="Hayashi T."/>
            <person name="Sahin N."/>
            <person name="Tani A."/>
        </authorList>
    </citation>
    <scope>NUCLEOTIDE SEQUENCE</scope>
    <source>
        <strain evidence="2">DSM 14458</strain>
    </source>
</reference>
<keyword evidence="3" id="KW-1185">Reference proteome</keyword>
<dbReference type="EMBL" id="BPRE01000010">
    <property type="protein sequence ID" value="GJE76730.1"/>
    <property type="molecule type" value="Genomic_DNA"/>
</dbReference>
<proteinExistence type="predicted"/>
<protein>
    <submittedName>
        <fullName evidence="2">Uncharacterized protein</fullName>
    </submittedName>
</protein>
<feature type="region of interest" description="Disordered" evidence="1">
    <location>
        <begin position="41"/>
        <end position="64"/>
    </location>
</feature>
<evidence type="ECO:0000313" key="3">
    <source>
        <dbReference type="Proteomes" id="UP001055093"/>
    </source>
</evidence>
<comment type="caution">
    <text evidence="2">The sequence shown here is derived from an EMBL/GenBank/DDBJ whole genome shotgun (WGS) entry which is preliminary data.</text>
</comment>
<organism evidence="2 3">
    <name type="scientific">Methylorubrum suomiense</name>
    <dbReference type="NCBI Taxonomy" id="144191"/>
    <lineage>
        <taxon>Bacteria</taxon>
        <taxon>Pseudomonadati</taxon>
        <taxon>Pseudomonadota</taxon>
        <taxon>Alphaproteobacteria</taxon>
        <taxon>Hyphomicrobiales</taxon>
        <taxon>Methylobacteriaceae</taxon>
        <taxon>Methylorubrum</taxon>
    </lineage>
</organism>
<dbReference type="Proteomes" id="UP001055093">
    <property type="component" value="Unassembled WGS sequence"/>
</dbReference>